<dbReference type="GO" id="GO:0005886">
    <property type="term" value="C:plasma membrane"/>
    <property type="evidence" value="ECO:0007669"/>
    <property type="project" value="UniProtKB-SubCell"/>
</dbReference>
<reference evidence="9 10" key="1">
    <citation type="submission" date="2011-04" db="EMBL/GenBank/DDBJ databases">
        <authorList>
            <person name="Muzny D."/>
            <person name="Qin X."/>
            <person name="Deng J."/>
            <person name="Jiang H."/>
            <person name="Liu Y."/>
            <person name="Qu J."/>
            <person name="Song X.-Z."/>
            <person name="Zhang L."/>
            <person name="Thornton R."/>
            <person name="Coyle M."/>
            <person name="Francisco L."/>
            <person name="Jackson L."/>
            <person name="Javaid M."/>
            <person name="Korchina V."/>
            <person name="Kovar C."/>
            <person name="Mata R."/>
            <person name="Mathew T."/>
            <person name="Ngo R."/>
            <person name="Nguyen L."/>
            <person name="Nguyen N."/>
            <person name="Okwuonu G."/>
            <person name="Ongeri F."/>
            <person name="Pham C."/>
            <person name="Simmons D."/>
            <person name="Wilczek-Boney K."/>
            <person name="Hale W."/>
            <person name="Jakkamsetti A."/>
            <person name="Pham P."/>
            <person name="Ruth R."/>
            <person name="San Lucas F."/>
            <person name="Warren J."/>
            <person name="Zhang J."/>
            <person name="Zhao Z."/>
            <person name="Zhou C."/>
            <person name="Zhu D."/>
            <person name="Lee S."/>
            <person name="Bess C."/>
            <person name="Blankenburg K."/>
            <person name="Forbes L."/>
            <person name="Fu Q."/>
            <person name="Gubbala S."/>
            <person name="Hirani K."/>
            <person name="Jayaseelan J.C."/>
            <person name="Lara F."/>
            <person name="Munidasa M."/>
            <person name="Palculict T."/>
            <person name="Patil S."/>
            <person name="Pu L.-L."/>
            <person name="Saada N."/>
            <person name="Tang L."/>
            <person name="Weissenberger G."/>
            <person name="Zhu Y."/>
            <person name="Hemphill L."/>
            <person name="Shang Y."/>
            <person name="Youmans B."/>
            <person name="Ayvaz T."/>
            <person name="Ross M."/>
            <person name="Santibanez J."/>
            <person name="Aqrawi P."/>
            <person name="Gross S."/>
            <person name="Joshi V."/>
            <person name="Fowler G."/>
            <person name="Nazareth L."/>
            <person name="Reid J."/>
            <person name="Worley K."/>
            <person name="Petrosino J."/>
            <person name="Highlander S."/>
            <person name="Gibbs R."/>
        </authorList>
    </citation>
    <scope>NUCLEOTIDE SEQUENCE [LARGE SCALE GENOMIC DNA]</scope>
    <source>
        <strain evidence="9 10">ATCC 23330</strain>
    </source>
</reference>
<dbReference type="GO" id="GO:0042918">
    <property type="term" value="P:alkanesulfonate transmembrane transport"/>
    <property type="evidence" value="ECO:0007669"/>
    <property type="project" value="UniProtKB-ARBA"/>
</dbReference>
<dbReference type="eggNOG" id="COG0600">
    <property type="taxonomic scope" value="Bacteria"/>
</dbReference>
<evidence type="ECO:0000256" key="2">
    <source>
        <dbReference type="ARBA" id="ARBA00022448"/>
    </source>
</evidence>
<accession>F5S605</accession>
<protein>
    <submittedName>
        <fullName evidence="9">ABC superfamily ATP binding cassette transporter, membrane protein</fullName>
    </submittedName>
</protein>
<feature type="transmembrane region" description="Helical" evidence="7">
    <location>
        <begin position="141"/>
        <end position="161"/>
    </location>
</feature>
<dbReference type="GO" id="GO:0010438">
    <property type="term" value="P:cellular response to sulfur starvation"/>
    <property type="evidence" value="ECO:0007669"/>
    <property type="project" value="TreeGrafter"/>
</dbReference>
<dbReference type="Pfam" id="PF00528">
    <property type="entry name" value="BPD_transp_1"/>
    <property type="match status" value="1"/>
</dbReference>
<dbReference type="AlphaFoldDB" id="F5S605"/>
<dbReference type="HOGENOM" id="CLU_046113_1_1_4"/>
<sequence>MRFEFFRQPENFKRKKNMNKNVHILGLAGLLILLALWQIGSLILAHSMPLANMLAPAAAIGSLKKLLLDGNLWAHIGASLQRVGVGLLAALMIGVPIGFALGLSRKVEQVVSPSFQFLRMISPLSWMPVVVMLFGIGDAPIYFLLAFAAVWSIILNTVSGVKNINPQWLELGRSLSATKSEMLFKIMLPAVVGDILNGLRLAIGIVWVVLVPCEMLGVNEGLGYFILDTRDRLAYSELMAAIVLIGVIGWALDSAARYLAQVWRKA</sequence>
<evidence type="ECO:0000256" key="1">
    <source>
        <dbReference type="ARBA" id="ARBA00004651"/>
    </source>
</evidence>
<evidence type="ECO:0000256" key="7">
    <source>
        <dbReference type="RuleBase" id="RU363032"/>
    </source>
</evidence>
<dbReference type="PANTHER" id="PTHR30151:SF25">
    <property type="entry name" value="TAURINE TRANSPORT SYSTEM PERMEASE PROTEIN TAUC"/>
    <property type="match status" value="1"/>
</dbReference>
<dbReference type="InterPro" id="IPR000515">
    <property type="entry name" value="MetI-like"/>
</dbReference>
<dbReference type="InterPro" id="IPR035906">
    <property type="entry name" value="MetI-like_sf"/>
</dbReference>
<feature type="transmembrane region" description="Helical" evidence="7">
    <location>
        <begin position="116"/>
        <end position="135"/>
    </location>
</feature>
<comment type="similarity">
    <text evidence="7">Belongs to the binding-protein-dependent transport system permease family.</text>
</comment>
<evidence type="ECO:0000313" key="10">
    <source>
        <dbReference type="Proteomes" id="UP000004207"/>
    </source>
</evidence>
<evidence type="ECO:0000256" key="3">
    <source>
        <dbReference type="ARBA" id="ARBA00022475"/>
    </source>
</evidence>
<feature type="transmembrane region" description="Helical" evidence="7">
    <location>
        <begin position="238"/>
        <end position="260"/>
    </location>
</feature>
<feature type="domain" description="ABC transmembrane type-1" evidence="8">
    <location>
        <begin position="76"/>
        <end position="256"/>
    </location>
</feature>
<dbReference type="STRING" id="504.KKKWG1_1224"/>
<keyword evidence="3" id="KW-1003">Cell membrane</keyword>
<dbReference type="PROSITE" id="PS50928">
    <property type="entry name" value="ABC_TM1"/>
    <property type="match status" value="1"/>
</dbReference>
<evidence type="ECO:0000313" key="9">
    <source>
        <dbReference type="EMBL" id="EGK10484.1"/>
    </source>
</evidence>
<dbReference type="EMBL" id="AFHS01000020">
    <property type="protein sequence ID" value="EGK10484.1"/>
    <property type="molecule type" value="Genomic_DNA"/>
</dbReference>
<evidence type="ECO:0000259" key="8">
    <source>
        <dbReference type="PROSITE" id="PS50928"/>
    </source>
</evidence>
<keyword evidence="5 7" id="KW-1133">Transmembrane helix</keyword>
<keyword evidence="6 7" id="KW-0472">Membrane</keyword>
<comment type="subcellular location">
    <subcellularLocation>
        <location evidence="1 7">Cell membrane</location>
        <topology evidence="1 7">Multi-pass membrane protein</topology>
    </subcellularLocation>
</comment>
<evidence type="ECO:0000256" key="4">
    <source>
        <dbReference type="ARBA" id="ARBA00022692"/>
    </source>
</evidence>
<keyword evidence="2 7" id="KW-0813">Transport</keyword>
<dbReference type="FunFam" id="1.10.3720.10:FF:000003">
    <property type="entry name" value="Aliphatic sulfonate ABC transporter permease"/>
    <property type="match status" value="1"/>
</dbReference>
<keyword evidence="4 7" id="KW-0812">Transmembrane</keyword>
<name>F5S605_KINKI</name>
<proteinExistence type="inferred from homology"/>
<comment type="caution">
    <text evidence="9">The sequence shown here is derived from an EMBL/GenBank/DDBJ whole genome shotgun (WGS) entry which is preliminary data.</text>
</comment>
<dbReference type="SUPFAM" id="SSF161098">
    <property type="entry name" value="MetI-like"/>
    <property type="match status" value="1"/>
</dbReference>
<dbReference type="Proteomes" id="UP000004207">
    <property type="component" value="Unassembled WGS sequence"/>
</dbReference>
<dbReference type="PANTHER" id="PTHR30151">
    <property type="entry name" value="ALKANE SULFONATE ABC TRANSPORTER-RELATED, MEMBRANE SUBUNIT"/>
    <property type="match status" value="1"/>
</dbReference>
<feature type="transmembrane region" description="Helical" evidence="7">
    <location>
        <begin position="85"/>
        <end position="104"/>
    </location>
</feature>
<dbReference type="Gene3D" id="1.10.3720.10">
    <property type="entry name" value="MetI-like"/>
    <property type="match status" value="1"/>
</dbReference>
<evidence type="ECO:0000256" key="6">
    <source>
        <dbReference type="ARBA" id="ARBA00023136"/>
    </source>
</evidence>
<dbReference type="CDD" id="cd06261">
    <property type="entry name" value="TM_PBP2"/>
    <property type="match status" value="1"/>
</dbReference>
<evidence type="ECO:0000256" key="5">
    <source>
        <dbReference type="ARBA" id="ARBA00022989"/>
    </source>
</evidence>
<organism evidence="9 10">
    <name type="scientific">Kingella kingae ATCC 23330</name>
    <dbReference type="NCBI Taxonomy" id="887327"/>
    <lineage>
        <taxon>Bacteria</taxon>
        <taxon>Pseudomonadati</taxon>
        <taxon>Pseudomonadota</taxon>
        <taxon>Betaproteobacteria</taxon>
        <taxon>Neisseriales</taxon>
        <taxon>Neisseriaceae</taxon>
        <taxon>Kingella</taxon>
    </lineage>
</organism>
<keyword evidence="10" id="KW-1185">Reference proteome</keyword>
<feature type="transmembrane region" description="Helical" evidence="7">
    <location>
        <begin position="182"/>
        <end position="210"/>
    </location>
</feature>
<gene>
    <name evidence="9" type="ORF">HMPREF0476_0638</name>
</gene>